<protein>
    <recommendedName>
        <fullName evidence="3">Coiled-coil SMC6 And NSE5 INteracting (CANIN) domain-containing protein</fullName>
    </recommendedName>
</protein>
<keyword evidence="2" id="KW-1185">Reference proteome</keyword>
<evidence type="ECO:0008006" key="3">
    <source>
        <dbReference type="Google" id="ProtNLM"/>
    </source>
</evidence>
<proteinExistence type="predicted"/>
<reference evidence="1" key="1">
    <citation type="submission" date="2022-07" db="EMBL/GenBank/DDBJ databases">
        <authorList>
            <person name="Macas J."/>
            <person name="Novak P."/>
            <person name="Neumann P."/>
        </authorList>
    </citation>
    <scope>NUCLEOTIDE SEQUENCE</scope>
</reference>
<dbReference type="EMBL" id="CAMAPE010000008">
    <property type="protein sequence ID" value="CAH9072831.1"/>
    <property type="molecule type" value="Genomic_DNA"/>
</dbReference>
<evidence type="ECO:0000313" key="2">
    <source>
        <dbReference type="Proteomes" id="UP001152484"/>
    </source>
</evidence>
<evidence type="ECO:0000313" key="1">
    <source>
        <dbReference type="EMBL" id="CAH9072831.1"/>
    </source>
</evidence>
<gene>
    <name evidence="1" type="ORF">CEURO_LOCUS4538</name>
</gene>
<dbReference type="PANTHER" id="PTHR37212:SF2">
    <property type="entry name" value="ACTIN PROTEIN 2_3 COMPLEX SUBUNIT-LIKE PROTEIN"/>
    <property type="match status" value="1"/>
</dbReference>
<dbReference type="Proteomes" id="UP001152484">
    <property type="component" value="Unassembled WGS sequence"/>
</dbReference>
<comment type="caution">
    <text evidence="1">The sequence shown here is derived from an EMBL/GenBank/DDBJ whole genome shotgun (WGS) entry which is preliminary data.</text>
</comment>
<dbReference type="AlphaFoldDB" id="A0A9P0YRN7"/>
<organism evidence="1 2">
    <name type="scientific">Cuscuta europaea</name>
    <name type="common">European dodder</name>
    <dbReference type="NCBI Taxonomy" id="41803"/>
    <lineage>
        <taxon>Eukaryota</taxon>
        <taxon>Viridiplantae</taxon>
        <taxon>Streptophyta</taxon>
        <taxon>Embryophyta</taxon>
        <taxon>Tracheophyta</taxon>
        <taxon>Spermatophyta</taxon>
        <taxon>Magnoliopsida</taxon>
        <taxon>eudicotyledons</taxon>
        <taxon>Gunneridae</taxon>
        <taxon>Pentapetalae</taxon>
        <taxon>asterids</taxon>
        <taxon>lamiids</taxon>
        <taxon>Solanales</taxon>
        <taxon>Convolvulaceae</taxon>
        <taxon>Cuscuteae</taxon>
        <taxon>Cuscuta</taxon>
        <taxon>Cuscuta subgen. Cuscuta</taxon>
    </lineage>
</organism>
<sequence length="466" mass="53011">MTMEVDEPLDFEFEDNAVVSPSISKKTKKVIGLDDLLKDYYKEKITIDEKVKKRAKVQKVYDSDSDDDISAREAKFHHCVNEFQEKMNQIKADDEMPMWGVQVFGSQKTFPELDFPDLRQCSYLHSFLNRELNSTVKLKMEEGQSFLEGLLLNGWLLKLIKSQGCLEETIAKWSFNLLLYSPKLQLGNAACNFWCSILLPNSEIDPTKFEIKWFPKHLELKNALDVYGFLLDSPCKSSSSSMEFDHSDSNSSGPPQNIRFWIKLVSASCQVRNACSTFSTEEVEDMIVVVICMFMDRQLLGLSPILDECLHSLISFFNDSEFGASCIKIAKSLACRLNTDISCLRTVESISVFDARGKRLRSAVAFEFLVACFDSKVVDGEGILKSINAINLKDEDFELEKMYIYLILVDNWLFCDPKLKGNAELKKMWAACLRNCSCQISSTDLRSYALKVRSKASYLSQGHASK</sequence>
<accession>A0A9P0YRN7</accession>
<dbReference type="PANTHER" id="PTHR37212">
    <property type="entry name" value="ACTIN PROTEIN 2/3 COMPLEX SUBUNIT-LIKE PROTEIN"/>
    <property type="match status" value="1"/>
</dbReference>
<dbReference type="OrthoDB" id="674980at2759"/>
<name>A0A9P0YRN7_CUSEU</name>